<evidence type="ECO:0008006" key="3">
    <source>
        <dbReference type="Google" id="ProtNLM"/>
    </source>
</evidence>
<dbReference type="SUPFAM" id="SSF52047">
    <property type="entry name" value="RNI-like"/>
    <property type="match status" value="1"/>
</dbReference>
<keyword evidence="2" id="KW-1185">Reference proteome</keyword>
<evidence type="ECO:0000313" key="1">
    <source>
        <dbReference type="EMBL" id="CAL8085999.1"/>
    </source>
</evidence>
<evidence type="ECO:0000313" key="2">
    <source>
        <dbReference type="Proteomes" id="UP001642540"/>
    </source>
</evidence>
<accession>A0ABP1Q603</accession>
<dbReference type="Proteomes" id="UP001642540">
    <property type="component" value="Unassembled WGS sequence"/>
</dbReference>
<protein>
    <recommendedName>
        <fullName evidence="3">F-box domain-containing protein</fullName>
    </recommendedName>
</protein>
<name>A0ABP1Q603_9HEXA</name>
<gene>
    <name evidence="1" type="ORF">ODALV1_LOCUS6299</name>
</gene>
<proteinExistence type="predicted"/>
<organism evidence="1 2">
    <name type="scientific">Orchesella dallaii</name>
    <dbReference type="NCBI Taxonomy" id="48710"/>
    <lineage>
        <taxon>Eukaryota</taxon>
        <taxon>Metazoa</taxon>
        <taxon>Ecdysozoa</taxon>
        <taxon>Arthropoda</taxon>
        <taxon>Hexapoda</taxon>
        <taxon>Collembola</taxon>
        <taxon>Entomobryomorpha</taxon>
        <taxon>Entomobryoidea</taxon>
        <taxon>Orchesellidae</taxon>
        <taxon>Orchesellinae</taxon>
        <taxon>Orchesella</taxon>
    </lineage>
</organism>
<comment type="caution">
    <text evidence="1">The sequence shown here is derived from an EMBL/GenBank/DDBJ whole genome shotgun (WGS) entry which is preliminary data.</text>
</comment>
<sequence length="454" mass="54167">MSHRLPRGHLRGQRYDYGSRNLHQHFESDPPKHEKSLTYHSLLRQVVPLLIKNNCLKFQELMNCRQTSYHLKNAVDKELSASPKKYQWWKPEWPYPYKFSNSQTVSRFLHNFNTSNSNPFIEKRVELEIHYPKAFPAILKLLANYGHLVDVAKVDLGSCSVRRQAEELPQILTYLSKIQSLDMSMTAIWNGDNSLDERWEEPIDYYSMRGLKDWFFKGPLQQSYFPSCPHLTELLMPYPADNLTVEQIAFQAPFFKSLFKSYGSQLTRLECTYYTFCDIIGEEIFTSIKPSTLKRLRILHWPDQSCVVPREGFETIKYPFYYRFTLEMGKILDHFRNSLEELAFEFLHEQTIDDTFNQFDTTVAYPNLKLLTVYLTNLLSPMWEIFREQYVNLEVIRFEVDWLMWGRDITTGPYELRRFFKIFPSLKSISLTWPPWFKRKDIVFRRSDVMQKMV</sequence>
<reference evidence="1 2" key="1">
    <citation type="submission" date="2024-08" db="EMBL/GenBank/DDBJ databases">
        <authorList>
            <person name="Cucini C."/>
            <person name="Frati F."/>
        </authorList>
    </citation>
    <scope>NUCLEOTIDE SEQUENCE [LARGE SCALE GENOMIC DNA]</scope>
</reference>
<dbReference type="EMBL" id="CAXLJM020000019">
    <property type="protein sequence ID" value="CAL8085999.1"/>
    <property type="molecule type" value="Genomic_DNA"/>
</dbReference>